<organism evidence="3 4">
    <name type="scientific">Syntrophobotulus glycolicus (strain DSM 8271 / FlGlyR)</name>
    <dbReference type="NCBI Taxonomy" id="645991"/>
    <lineage>
        <taxon>Bacteria</taxon>
        <taxon>Bacillati</taxon>
        <taxon>Bacillota</taxon>
        <taxon>Clostridia</taxon>
        <taxon>Eubacteriales</taxon>
        <taxon>Desulfitobacteriaceae</taxon>
        <taxon>Syntrophobotulus</taxon>
    </lineage>
</organism>
<name>F0SYU0_SYNGF</name>
<feature type="transmembrane region" description="Helical" evidence="1">
    <location>
        <begin position="154"/>
        <end position="175"/>
    </location>
</feature>
<evidence type="ECO:0000256" key="1">
    <source>
        <dbReference type="SAM" id="Phobius"/>
    </source>
</evidence>
<dbReference type="eggNOG" id="COG0700">
    <property type="taxonomic scope" value="Bacteria"/>
</dbReference>
<dbReference type="AlphaFoldDB" id="F0SYU0"/>
<keyword evidence="1" id="KW-0812">Transmembrane</keyword>
<accession>F0SYU0</accession>
<dbReference type="KEGG" id="sgy:Sgly_1679"/>
<feature type="transmembrane region" description="Helical" evidence="1">
    <location>
        <begin position="7"/>
        <end position="25"/>
    </location>
</feature>
<protein>
    <submittedName>
        <fullName evidence="3">Nucleoside recognition domain protein</fullName>
    </submittedName>
</protein>
<keyword evidence="1" id="KW-0472">Membrane</keyword>
<dbReference type="GO" id="GO:0005886">
    <property type="term" value="C:plasma membrane"/>
    <property type="evidence" value="ECO:0007669"/>
    <property type="project" value="TreeGrafter"/>
</dbReference>
<feature type="domain" description="Nucleoside transporter/FeoB GTPase Gate" evidence="2">
    <location>
        <begin position="46"/>
        <end position="150"/>
    </location>
</feature>
<dbReference type="HOGENOM" id="CLU_127717_0_0_9"/>
<gene>
    <name evidence="3" type="ordered locus">Sgly_1679</name>
</gene>
<dbReference type="Pfam" id="PF07670">
    <property type="entry name" value="Gate"/>
    <property type="match status" value="1"/>
</dbReference>
<dbReference type="RefSeq" id="WP_013624845.1">
    <property type="nucleotide sequence ID" value="NC_015172.1"/>
</dbReference>
<keyword evidence="4" id="KW-1185">Reference proteome</keyword>
<dbReference type="STRING" id="645991.Sgly_1679"/>
<dbReference type="OrthoDB" id="9805623at2"/>
<evidence type="ECO:0000313" key="4">
    <source>
        <dbReference type="Proteomes" id="UP000007488"/>
    </source>
</evidence>
<reference evidence="3 4" key="1">
    <citation type="journal article" date="2011" name="Stand. Genomic Sci.">
        <title>Complete genome sequence of Syntrophobotulus glycolicus type strain (FlGlyR).</title>
        <authorList>
            <person name="Han C."/>
            <person name="Mwirichia R."/>
            <person name="Chertkov O."/>
            <person name="Held B."/>
            <person name="Lapidus A."/>
            <person name="Nolan M."/>
            <person name="Lucas S."/>
            <person name="Hammon N."/>
            <person name="Deshpande S."/>
            <person name="Cheng J.F."/>
            <person name="Tapia R."/>
            <person name="Goodwin L."/>
            <person name="Pitluck S."/>
            <person name="Huntemann M."/>
            <person name="Liolios K."/>
            <person name="Ivanova N."/>
            <person name="Pagani I."/>
            <person name="Mavromatis K."/>
            <person name="Ovchinikova G."/>
            <person name="Pati A."/>
            <person name="Chen A."/>
            <person name="Palaniappan K."/>
            <person name="Land M."/>
            <person name="Hauser L."/>
            <person name="Brambilla E.M."/>
            <person name="Rohde M."/>
            <person name="Spring S."/>
            <person name="Sikorski J."/>
            <person name="Goker M."/>
            <person name="Woyke T."/>
            <person name="Bristow J."/>
            <person name="Eisen J.A."/>
            <person name="Markowitz V."/>
            <person name="Hugenholtz P."/>
            <person name="Kyrpides N.C."/>
            <person name="Klenk H.P."/>
            <person name="Detter J.C."/>
        </authorList>
    </citation>
    <scope>NUCLEOTIDE SEQUENCE [LARGE SCALE GENOMIC DNA]</scope>
    <source>
        <strain evidence="4">DSM 8271 / FlGlyR</strain>
    </source>
</reference>
<feature type="transmembrane region" description="Helical" evidence="1">
    <location>
        <begin position="45"/>
        <end position="63"/>
    </location>
</feature>
<dbReference type="EMBL" id="CP002547">
    <property type="protein sequence ID" value="ADY55977.1"/>
    <property type="molecule type" value="Genomic_DNA"/>
</dbReference>
<dbReference type="PANTHER" id="PTHR35793:SF2">
    <property type="entry name" value="INNER MEMBRANE PROTEIN YJIG"/>
    <property type="match status" value="1"/>
</dbReference>
<dbReference type="Proteomes" id="UP000007488">
    <property type="component" value="Chromosome"/>
</dbReference>
<reference evidence="4" key="2">
    <citation type="submission" date="2011-02" db="EMBL/GenBank/DDBJ databases">
        <title>The complete genome of Syntrophobotulus glycolicus DSM 8271.</title>
        <authorList>
            <person name="Lucas S."/>
            <person name="Copeland A."/>
            <person name="Lapidus A."/>
            <person name="Bruce D."/>
            <person name="Goodwin L."/>
            <person name="Pitluck S."/>
            <person name="Kyrpides N."/>
            <person name="Mavromatis K."/>
            <person name="Pagani I."/>
            <person name="Ivanova N."/>
            <person name="Mikhailova N."/>
            <person name="Chertkov O."/>
            <person name="Held B."/>
            <person name="Detter J.C."/>
            <person name="Tapia R."/>
            <person name="Han C."/>
            <person name="Land M."/>
            <person name="Hauser L."/>
            <person name="Markowitz V."/>
            <person name="Cheng J.-F."/>
            <person name="Hugenholtz P."/>
            <person name="Woyke T."/>
            <person name="Wu D."/>
            <person name="Spring S."/>
            <person name="Schroeder M."/>
            <person name="Brambilla E."/>
            <person name="Klenk H.-P."/>
            <person name="Eisen J.A."/>
        </authorList>
    </citation>
    <scope>NUCLEOTIDE SEQUENCE [LARGE SCALE GENOMIC DNA]</scope>
    <source>
        <strain evidence="4">DSM 8271 / FlGlyR</strain>
    </source>
</reference>
<evidence type="ECO:0000259" key="2">
    <source>
        <dbReference type="Pfam" id="PF07670"/>
    </source>
</evidence>
<keyword evidence="1" id="KW-1133">Transmembrane helix</keyword>
<dbReference type="InterPro" id="IPR011642">
    <property type="entry name" value="Gate_dom"/>
</dbReference>
<dbReference type="InterPro" id="IPR052549">
    <property type="entry name" value="SpmB"/>
</dbReference>
<proteinExistence type="predicted"/>
<dbReference type="PANTHER" id="PTHR35793">
    <property type="entry name" value="INNER MEMBRANE PROTEIN YJIG"/>
    <property type="match status" value="1"/>
</dbReference>
<evidence type="ECO:0000313" key="3">
    <source>
        <dbReference type="EMBL" id="ADY55977.1"/>
    </source>
</evidence>
<sequence length="181" mass="19931">MNIISEISRWAIPFLLFFIPLFAFWRKVPVYETFVEGAEDGFKTAVKIIPYLVGILVSIRVFVDSGALELLIKWFKPLFALLGFNPELLNILPLAIMRPLSGSGALGVATQLIHQYGPDSFIGRLASTLQGSTDTTFFVLSIYFGSVGIKKYGYALKVGLLADFTGLIASIWIVSKLFGGE</sequence>